<dbReference type="KEGG" id="cyz:C3B44_10930"/>
<dbReference type="RefSeq" id="WP_108432389.1">
    <property type="nucleotide sequence ID" value="NZ_CP026947.1"/>
</dbReference>
<name>A0A2U1T843_9CORY</name>
<proteinExistence type="predicted"/>
<feature type="chain" id="PRO_5015507478" evidence="2">
    <location>
        <begin position="26"/>
        <end position="179"/>
    </location>
</feature>
<dbReference type="EMBL" id="QEEZ01000005">
    <property type="protein sequence ID" value="PWC02159.1"/>
    <property type="molecule type" value="Genomic_DNA"/>
</dbReference>
<dbReference type="PROSITE" id="PS51257">
    <property type="entry name" value="PROKAR_LIPOPROTEIN"/>
    <property type="match status" value="1"/>
</dbReference>
<feature type="signal peptide" evidence="2">
    <location>
        <begin position="1"/>
        <end position="25"/>
    </location>
</feature>
<dbReference type="AlphaFoldDB" id="A0A2U1T843"/>
<feature type="compositionally biased region" description="Polar residues" evidence="1">
    <location>
        <begin position="34"/>
        <end position="44"/>
    </location>
</feature>
<comment type="caution">
    <text evidence="3">The sequence shown here is derived from an EMBL/GenBank/DDBJ whole genome shotgun (WGS) entry which is preliminary data.</text>
</comment>
<evidence type="ECO:0000313" key="4">
    <source>
        <dbReference type="Proteomes" id="UP000244989"/>
    </source>
</evidence>
<evidence type="ECO:0000256" key="1">
    <source>
        <dbReference type="SAM" id="MobiDB-lite"/>
    </source>
</evidence>
<dbReference type="Proteomes" id="UP000244989">
    <property type="component" value="Unassembled WGS sequence"/>
</dbReference>
<feature type="compositionally biased region" description="Basic and acidic residues" evidence="1">
    <location>
        <begin position="46"/>
        <end position="68"/>
    </location>
</feature>
<accession>A0A2U1T843</accession>
<feature type="compositionally biased region" description="Polar residues" evidence="1">
    <location>
        <begin position="73"/>
        <end position="85"/>
    </location>
</feature>
<organism evidence="3 4">
    <name type="scientific">Corynebacterium yudongzhengii</name>
    <dbReference type="NCBI Taxonomy" id="2080740"/>
    <lineage>
        <taxon>Bacteria</taxon>
        <taxon>Bacillati</taxon>
        <taxon>Actinomycetota</taxon>
        <taxon>Actinomycetes</taxon>
        <taxon>Mycobacteriales</taxon>
        <taxon>Corynebacteriaceae</taxon>
        <taxon>Corynebacterium</taxon>
    </lineage>
</organism>
<protein>
    <submittedName>
        <fullName evidence="3">DUF732 domain-containing protein</fullName>
    </submittedName>
</protein>
<reference evidence="4" key="1">
    <citation type="submission" date="2018-04" db="EMBL/GenBank/DDBJ databases">
        <authorList>
            <person name="Liu S."/>
            <person name="Wang Z."/>
            <person name="Li J."/>
        </authorList>
    </citation>
    <scope>NUCLEOTIDE SEQUENCE [LARGE SCALE GENOMIC DNA]</scope>
    <source>
        <strain evidence="4">2189</strain>
    </source>
</reference>
<feature type="region of interest" description="Disordered" evidence="1">
    <location>
        <begin position="34"/>
        <end position="109"/>
    </location>
</feature>
<keyword evidence="2" id="KW-0732">Signal</keyword>
<keyword evidence="4" id="KW-1185">Reference proteome</keyword>
<gene>
    <name evidence="3" type="ORF">DF222_03465</name>
</gene>
<evidence type="ECO:0000313" key="3">
    <source>
        <dbReference type="EMBL" id="PWC02159.1"/>
    </source>
</evidence>
<dbReference type="OrthoDB" id="4427769at2"/>
<sequence>MKRLTNRAHATVGIAVILAGSLGLAACGESTVTSDDIAAESSSVEPLERDTESSENADKDKDKDKETSESTTAKSDSNSEPQAQDQAAREIDEIPESEAPATSPEDEDYLSALGEEDIDVNGLEDQLISTAWTVCADDPVANATSGAVGGQLVEQGRTELSSEEATRVVEEHAREIYCP</sequence>
<evidence type="ECO:0000256" key="2">
    <source>
        <dbReference type="SAM" id="SignalP"/>
    </source>
</evidence>